<accession>A0A370N5B6</accession>
<feature type="transmembrane region" description="Helical" evidence="2">
    <location>
        <begin position="21"/>
        <end position="37"/>
    </location>
</feature>
<dbReference type="AlphaFoldDB" id="A0A370N5B6"/>
<comment type="caution">
    <text evidence="3">The sequence shown here is derived from an EMBL/GenBank/DDBJ whole genome shotgun (WGS) entry which is preliminary data.</text>
</comment>
<protein>
    <recommendedName>
        <fullName evidence="5">O-antigen ligase domain-containing protein</fullName>
    </recommendedName>
</protein>
<feature type="transmembrane region" description="Helical" evidence="2">
    <location>
        <begin position="384"/>
        <end position="409"/>
    </location>
</feature>
<name>A0A370N5B6_9BURK</name>
<feature type="region of interest" description="Disordered" evidence="1">
    <location>
        <begin position="452"/>
        <end position="476"/>
    </location>
</feature>
<reference evidence="4" key="1">
    <citation type="submission" date="2018-05" db="EMBL/GenBank/DDBJ databases">
        <authorList>
            <person name="Feng T."/>
        </authorList>
    </citation>
    <scope>NUCLEOTIDE SEQUENCE [LARGE SCALE GENOMIC DNA]</scope>
    <source>
        <strain evidence="4">S27</strain>
    </source>
</reference>
<sequence>MITLTRKHLDIIGEVEMRGKGVPLLVVLFLLPLAFDYKSTDADRSHTLQYVLVAPALIVGVLLALKGPRFSTKSQLRSLVSIALTLTVGGSIVPQLLQGNAIGDYLRVLLPFVLLLVGYLVGCHPWSESRMKSFSRYIFVGMALSMVASSGSGMASGGSIDELRYQIISPVLLGFQGLLLHEIVVRRRAGKVASIFFSATLAIELLSVTRSLLVGSVLLFCFATWLAAPTVGHLAKSLFRTFIVAVVLGGAVAAGVVSFLPSVLDHWSQRIFFAETTQSGEDPTTLSRLAELQDQYDQATSTVTSLMTGMGYGHHFGYSENYVLRMLEFSKRADLESVNAWQAGHNFWVYQFFAGGILFGVALPAALLYALYRCSMTYRRWRRVMPGAVFLDDMGSYLMVVAGMIATTVGGNPLGPRFSGLIYGLALGLLVAGHSKGIAVLRTARPLESQMLGQRGARRESFEPAFRESGRRAGRA</sequence>
<proteinExistence type="predicted"/>
<feature type="transmembrane region" description="Helical" evidence="2">
    <location>
        <begin position="134"/>
        <end position="155"/>
    </location>
</feature>
<feature type="compositionally biased region" description="Basic and acidic residues" evidence="1">
    <location>
        <begin position="457"/>
        <end position="476"/>
    </location>
</feature>
<feature type="transmembrane region" description="Helical" evidence="2">
    <location>
        <begin position="421"/>
        <end position="441"/>
    </location>
</feature>
<feature type="transmembrane region" description="Helical" evidence="2">
    <location>
        <begin position="49"/>
        <end position="67"/>
    </location>
</feature>
<feature type="transmembrane region" description="Helical" evidence="2">
    <location>
        <begin position="192"/>
        <end position="208"/>
    </location>
</feature>
<dbReference type="EMBL" id="QHKS01000013">
    <property type="protein sequence ID" value="RDK00811.1"/>
    <property type="molecule type" value="Genomic_DNA"/>
</dbReference>
<evidence type="ECO:0000256" key="2">
    <source>
        <dbReference type="SAM" id="Phobius"/>
    </source>
</evidence>
<keyword evidence="2" id="KW-0472">Membrane</keyword>
<keyword evidence="4" id="KW-1185">Reference proteome</keyword>
<evidence type="ECO:0008006" key="5">
    <source>
        <dbReference type="Google" id="ProtNLM"/>
    </source>
</evidence>
<feature type="transmembrane region" description="Helical" evidence="2">
    <location>
        <begin position="167"/>
        <end position="185"/>
    </location>
</feature>
<keyword evidence="2" id="KW-0812">Transmembrane</keyword>
<evidence type="ECO:0000313" key="4">
    <source>
        <dbReference type="Proteomes" id="UP000254875"/>
    </source>
</evidence>
<feature type="transmembrane region" description="Helical" evidence="2">
    <location>
        <begin position="105"/>
        <end position="122"/>
    </location>
</feature>
<feature type="transmembrane region" description="Helical" evidence="2">
    <location>
        <begin position="242"/>
        <end position="264"/>
    </location>
</feature>
<gene>
    <name evidence="3" type="ORF">DLM46_20900</name>
</gene>
<evidence type="ECO:0000313" key="3">
    <source>
        <dbReference type="EMBL" id="RDK00811.1"/>
    </source>
</evidence>
<dbReference type="Proteomes" id="UP000254875">
    <property type="component" value="Unassembled WGS sequence"/>
</dbReference>
<keyword evidence="2" id="KW-1133">Transmembrane helix</keyword>
<feature type="transmembrane region" description="Helical" evidence="2">
    <location>
        <begin position="214"/>
        <end position="235"/>
    </location>
</feature>
<feature type="transmembrane region" description="Helical" evidence="2">
    <location>
        <begin position="348"/>
        <end position="372"/>
    </location>
</feature>
<feature type="transmembrane region" description="Helical" evidence="2">
    <location>
        <begin position="79"/>
        <end position="99"/>
    </location>
</feature>
<evidence type="ECO:0000256" key="1">
    <source>
        <dbReference type="SAM" id="MobiDB-lite"/>
    </source>
</evidence>
<organism evidence="3 4">
    <name type="scientific">Paraburkholderia lacunae</name>
    <dbReference type="NCBI Taxonomy" id="2211104"/>
    <lineage>
        <taxon>Bacteria</taxon>
        <taxon>Pseudomonadati</taxon>
        <taxon>Pseudomonadota</taxon>
        <taxon>Betaproteobacteria</taxon>
        <taxon>Burkholderiales</taxon>
        <taxon>Burkholderiaceae</taxon>
        <taxon>Paraburkholderia</taxon>
    </lineage>
</organism>